<keyword evidence="1" id="KW-0547">Nucleotide-binding</keyword>
<dbReference type="GO" id="GO:0005524">
    <property type="term" value="F:ATP binding"/>
    <property type="evidence" value="ECO:0007669"/>
    <property type="project" value="UniProtKB-KW"/>
</dbReference>
<evidence type="ECO:0000256" key="2">
    <source>
        <dbReference type="ARBA" id="ARBA00022840"/>
    </source>
</evidence>
<accession>A0A3S4W7I9</accession>
<keyword evidence="2 4" id="KW-0067">ATP-binding</keyword>
<gene>
    <name evidence="4" type="primary">cbiO</name>
    <name evidence="4" type="ORF">NCTC13652_00791</name>
</gene>
<name>A0A3S4W7I9_9ACTN</name>
<protein>
    <submittedName>
        <fullName evidence="4">Cobalt import ATP-binding protein CbiO</fullName>
        <ecNumber evidence="4">3.6.3.-</ecNumber>
    </submittedName>
</protein>
<keyword evidence="5" id="KW-1185">Reference proteome</keyword>
<dbReference type="PROSITE" id="PS00211">
    <property type="entry name" value="ABC_TRANSPORTER_1"/>
    <property type="match status" value="1"/>
</dbReference>
<evidence type="ECO:0000313" key="5">
    <source>
        <dbReference type="Proteomes" id="UP000277858"/>
    </source>
</evidence>
<dbReference type="SUPFAM" id="SSF52540">
    <property type="entry name" value="P-loop containing nucleoside triphosphate hydrolases"/>
    <property type="match status" value="1"/>
</dbReference>
<feature type="domain" description="ABC transporter" evidence="3">
    <location>
        <begin position="41"/>
        <end position="269"/>
    </location>
</feature>
<reference evidence="4 5" key="1">
    <citation type="submission" date="2018-12" db="EMBL/GenBank/DDBJ databases">
        <authorList>
            <consortium name="Pathogen Informatics"/>
        </authorList>
    </citation>
    <scope>NUCLEOTIDE SEQUENCE [LARGE SCALE GENOMIC DNA]</scope>
    <source>
        <strain evidence="4 5">NCTC13652</strain>
    </source>
</reference>
<dbReference type="GO" id="GO:0016887">
    <property type="term" value="F:ATP hydrolysis activity"/>
    <property type="evidence" value="ECO:0007669"/>
    <property type="project" value="InterPro"/>
</dbReference>
<dbReference type="STRING" id="1122997.GCA_000425285_01069"/>
<evidence type="ECO:0000256" key="1">
    <source>
        <dbReference type="ARBA" id="ARBA00022741"/>
    </source>
</evidence>
<dbReference type="EMBL" id="LR134473">
    <property type="protein sequence ID" value="VEI02612.1"/>
    <property type="molecule type" value="Genomic_DNA"/>
</dbReference>
<dbReference type="Proteomes" id="UP000277858">
    <property type="component" value="Chromosome"/>
</dbReference>
<dbReference type="EC" id="3.6.3.-" evidence="4"/>
<sequence>MYRSWSRICTGVKRRRKVIQTQVSRIQGMVEVFSASTSGSLRIDRLDFSYFSTPVLRSLSCQFGSSRTVLLGPNGAGKSTLFGVLSGALAARSGAVLLPGADSPTSRRELRSRVGIMPQSIAPVPGLTVAEQVAYAGWLAGLSARRAARRAGDALEQVDLAGKADAKAGRLSGGQLRRVGLAQAIVAEPEVLLLDEPTAGLDPAQRLRFRSVLRSIPGDRVTIVSTHQIDDISELYDVVAVIEAGQMRFTGTPQEFLGLAGPGPGQAERAYLSLLRSEEIAL</sequence>
<proteinExistence type="predicted"/>
<dbReference type="InterPro" id="IPR027417">
    <property type="entry name" value="P-loop_NTPase"/>
</dbReference>
<keyword evidence="4" id="KW-0378">Hydrolase</keyword>
<dbReference type="SMART" id="SM00382">
    <property type="entry name" value="AAA"/>
    <property type="match status" value="1"/>
</dbReference>
<dbReference type="Gene3D" id="3.40.50.300">
    <property type="entry name" value="P-loop containing nucleotide triphosphate hydrolases"/>
    <property type="match status" value="1"/>
</dbReference>
<dbReference type="InterPro" id="IPR003593">
    <property type="entry name" value="AAA+_ATPase"/>
</dbReference>
<evidence type="ECO:0000313" key="4">
    <source>
        <dbReference type="EMBL" id="VEI02612.1"/>
    </source>
</evidence>
<dbReference type="InterPro" id="IPR017871">
    <property type="entry name" value="ABC_transporter-like_CS"/>
</dbReference>
<dbReference type="PANTHER" id="PTHR43582:SF2">
    <property type="entry name" value="LINEARMYCIN RESISTANCE ATP-BINDING PROTEIN LNRL"/>
    <property type="match status" value="1"/>
</dbReference>
<dbReference type="AlphaFoldDB" id="A0A3S4W7I9"/>
<evidence type="ECO:0000259" key="3">
    <source>
        <dbReference type="PROSITE" id="PS50893"/>
    </source>
</evidence>
<dbReference type="Pfam" id="PF00005">
    <property type="entry name" value="ABC_tran"/>
    <property type="match status" value="1"/>
</dbReference>
<dbReference type="PROSITE" id="PS50893">
    <property type="entry name" value="ABC_TRANSPORTER_2"/>
    <property type="match status" value="1"/>
</dbReference>
<organism evidence="4 5">
    <name type="scientific">Acidipropionibacterium jensenii</name>
    <dbReference type="NCBI Taxonomy" id="1749"/>
    <lineage>
        <taxon>Bacteria</taxon>
        <taxon>Bacillati</taxon>
        <taxon>Actinomycetota</taxon>
        <taxon>Actinomycetes</taxon>
        <taxon>Propionibacteriales</taxon>
        <taxon>Propionibacteriaceae</taxon>
        <taxon>Acidipropionibacterium</taxon>
    </lineage>
</organism>
<dbReference type="InterPro" id="IPR003439">
    <property type="entry name" value="ABC_transporter-like_ATP-bd"/>
</dbReference>
<dbReference type="PANTHER" id="PTHR43582">
    <property type="entry name" value="LINEARMYCIN RESISTANCE ATP-BINDING PROTEIN LNRL"/>
    <property type="match status" value="1"/>
</dbReference>